<organism evidence="1 2">
    <name type="scientific">Kutzneria buriramensis</name>
    <dbReference type="NCBI Taxonomy" id="1045776"/>
    <lineage>
        <taxon>Bacteria</taxon>
        <taxon>Bacillati</taxon>
        <taxon>Actinomycetota</taxon>
        <taxon>Actinomycetes</taxon>
        <taxon>Pseudonocardiales</taxon>
        <taxon>Pseudonocardiaceae</taxon>
        <taxon>Kutzneria</taxon>
    </lineage>
</organism>
<gene>
    <name evidence="1" type="ORF">BCF44_11333</name>
</gene>
<sequence>MDTQPVIELTEAQLDEVFGGAGSVVCDQTAVSPCAICVGD</sequence>
<reference evidence="1 2" key="1">
    <citation type="submission" date="2018-08" db="EMBL/GenBank/DDBJ databases">
        <title>Genomic Encyclopedia of Archaeal and Bacterial Type Strains, Phase II (KMG-II): from individual species to whole genera.</title>
        <authorList>
            <person name="Goeker M."/>
        </authorList>
    </citation>
    <scope>NUCLEOTIDE SEQUENCE [LARGE SCALE GENOMIC DNA]</scope>
    <source>
        <strain evidence="1 2">DSM 45791</strain>
    </source>
</reference>
<protein>
    <submittedName>
        <fullName evidence="1">Uncharacterized protein</fullName>
    </submittedName>
</protein>
<proteinExistence type="predicted"/>
<dbReference type="Proteomes" id="UP000256269">
    <property type="component" value="Unassembled WGS sequence"/>
</dbReference>
<dbReference type="AlphaFoldDB" id="A0A3E0H7A9"/>
<keyword evidence="2" id="KW-1185">Reference proteome</keyword>
<evidence type="ECO:0000313" key="2">
    <source>
        <dbReference type="Proteomes" id="UP000256269"/>
    </source>
</evidence>
<comment type="caution">
    <text evidence="1">The sequence shown here is derived from an EMBL/GenBank/DDBJ whole genome shotgun (WGS) entry which is preliminary data.</text>
</comment>
<dbReference type="EMBL" id="QUNO01000013">
    <property type="protein sequence ID" value="REH39178.1"/>
    <property type="molecule type" value="Genomic_DNA"/>
</dbReference>
<accession>A0A3E0H7A9</accession>
<name>A0A3E0H7A9_9PSEU</name>
<dbReference type="RefSeq" id="WP_281283170.1">
    <property type="nucleotide sequence ID" value="NZ_CP144375.1"/>
</dbReference>
<evidence type="ECO:0000313" key="1">
    <source>
        <dbReference type="EMBL" id="REH39178.1"/>
    </source>
</evidence>